<keyword evidence="2" id="KW-1185">Reference proteome</keyword>
<protein>
    <submittedName>
        <fullName evidence="1">Uncharacterized protein</fullName>
    </submittedName>
</protein>
<name>A0A547PEB1_9SPHN</name>
<evidence type="ECO:0000313" key="2">
    <source>
        <dbReference type="Proteomes" id="UP000316343"/>
    </source>
</evidence>
<sequence length="166" mass="18287">MSEMIGLLGSLALAAAVNAQPSKDVRPLPVTIPGAAVIEFGEWPLEKADPFAVEALFRHEIERMKARFGDELKFACLGYSYGQPTEAFFERVADTGIPLKGRLACSPYRSRGTMSVLIGLSTIRCAERVCTANTDISFGDTIERGIAISAYKERDQWSVRLLEDKR</sequence>
<reference evidence="1 2" key="1">
    <citation type="submission" date="2019-06" db="EMBL/GenBank/DDBJ databases">
        <title>Erythrobacter insulae sp. nov., isolated from a tidal flat.</title>
        <authorList>
            <person name="Yoon J.-H."/>
        </authorList>
    </citation>
    <scope>NUCLEOTIDE SEQUENCE [LARGE SCALE GENOMIC DNA]</scope>
    <source>
        <strain evidence="1 2">JBTF-M21</strain>
    </source>
</reference>
<dbReference type="RefSeq" id="WP_142788730.1">
    <property type="nucleotide sequence ID" value="NZ_VHJK01000001.1"/>
</dbReference>
<comment type="caution">
    <text evidence="1">The sequence shown here is derived from an EMBL/GenBank/DDBJ whole genome shotgun (WGS) entry which is preliminary data.</text>
</comment>
<organism evidence="1 2">
    <name type="scientific">Erythrobacter insulae</name>
    <dbReference type="NCBI Taxonomy" id="2584124"/>
    <lineage>
        <taxon>Bacteria</taxon>
        <taxon>Pseudomonadati</taxon>
        <taxon>Pseudomonadota</taxon>
        <taxon>Alphaproteobacteria</taxon>
        <taxon>Sphingomonadales</taxon>
        <taxon>Erythrobacteraceae</taxon>
        <taxon>Erythrobacter/Porphyrobacter group</taxon>
        <taxon>Erythrobacter</taxon>
    </lineage>
</organism>
<dbReference type="Proteomes" id="UP000316343">
    <property type="component" value="Unassembled WGS sequence"/>
</dbReference>
<dbReference type="AlphaFoldDB" id="A0A547PEB1"/>
<evidence type="ECO:0000313" key="1">
    <source>
        <dbReference type="EMBL" id="TRD12459.1"/>
    </source>
</evidence>
<dbReference type="EMBL" id="VHJK01000001">
    <property type="protein sequence ID" value="TRD12459.1"/>
    <property type="molecule type" value="Genomic_DNA"/>
</dbReference>
<accession>A0A547PEB1</accession>
<proteinExistence type="predicted"/>
<gene>
    <name evidence="1" type="ORF">FGU71_11685</name>
</gene>